<dbReference type="EMBL" id="REGN01004815">
    <property type="protein sequence ID" value="RNA16078.1"/>
    <property type="molecule type" value="Genomic_DNA"/>
</dbReference>
<organism evidence="1 2">
    <name type="scientific">Brachionus plicatilis</name>
    <name type="common">Marine rotifer</name>
    <name type="synonym">Brachionus muelleri</name>
    <dbReference type="NCBI Taxonomy" id="10195"/>
    <lineage>
        <taxon>Eukaryota</taxon>
        <taxon>Metazoa</taxon>
        <taxon>Spiralia</taxon>
        <taxon>Gnathifera</taxon>
        <taxon>Rotifera</taxon>
        <taxon>Eurotatoria</taxon>
        <taxon>Monogononta</taxon>
        <taxon>Pseudotrocha</taxon>
        <taxon>Ploima</taxon>
        <taxon>Brachionidae</taxon>
        <taxon>Brachionus</taxon>
    </lineage>
</organism>
<protein>
    <submittedName>
        <fullName evidence="1">Uncharacterized protein</fullName>
    </submittedName>
</protein>
<keyword evidence="2" id="KW-1185">Reference proteome</keyword>
<gene>
    <name evidence="1" type="ORF">BpHYR1_007188</name>
</gene>
<reference evidence="1 2" key="1">
    <citation type="journal article" date="2018" name="Sci. Rep.">
        <title>Genomic signatures of local adaptation to the degree of environmental predictability in rotifers.</title>
        <authorList>
            <person name="Franch-Gras L."/>
            <person name="Hahn C."/>
            <person name="Garcia-Roger E.M."/>
            <person name="Carmona M.J."/>
            <person name="Serra M."/>
            <person name="Gomez A."/>
        </authorList>
    </citation>
    <scope>NUCLEOTIDE SEQUENCE [LARGE SCALE GENOMIC DNA]</scope>
    <source>
        <strain evidence="1">HYR1</strain>
    </source>
</reference>
<sequence>MIIWCCCCFDSVDWPAIIAANETGVEVAVEGLDFSCISSFACISLTFFKSTISCLSVAISSTTDLSSEWCHLTTSEWLPCPRDGQLLAISMMSILSELIMRRKQTGVMSETACLKIFSQLNVQKCQN</sequence>
<name>A0A3M7QYJ1_BRAPC</name>
<evidence type="ECO:0000313" key="2">
    <source>
        <dbReference type="Proteomes" id="UP000276133"/>
    </source>
</evidence>
<evidence type="ECO:0000313" key="1">
    <source>
        <dbReference type="EMBL" id="RNA16078.1"/>
    </source>
</evidence>
<accession>A0A3M7QYJ1</accession>
<proteinExistence type="predicted"/>
<comment type="caution">
    <text evidence="1">The sequence shown here is derived from an EMBL/GenBank/DDBJ whole genome shotgun (WGS) entry which is preliminary data.</text>
</comment>
<dbReference type="Proteomes" id="UP000276133">
    <property type="component" value="Unassembled WGS sequence"/>
</dbReference>
<dbReference type="AlphaFoldDB" id="A0A3M7QYJ1"/>